<dbReference type="AlphaFoldDB" id="A0A9N9I204"/>
<evidence type="ECO:0000313" key="2">
    <source>
        <dbReference type="Proteomes" id="UP000789759"/>
    </source>
</evidence>
<dbReference type="EMBL" id="CAJVQA010012467">
    <property type="protein sequence ID" value="CAG8716876.1"/>
    <property type="molecule type" value="Genomic_DNA"/>
</dbReference>
<organism evidence="1 2">
    <name type="scientific">Cetraspora pellucida</name>
    <dbReference type="NCBI Taxonomy" id="1433469"/>
    <lineage>
        <taxon>Eukaryota</taxon>
        <taxon>Fungi</taxon>
        <taxon>Fungi incertae sedis</taxon>
        <taxon>Mucoromycota</taxon>
        <taxon>Glomeromycotina</taxon>
        <taxon>Glomeromycetes</taxon>
        <taxon>Diversisporales</taxon>
        <taxon>Gigasporaceae</taxon>
        <taxon>Cetraspora</taxon>
    </lineage>
</organism>
<reference evidence="1" key="1">
    <citation type="submission" date="2021-06" db="EMBL/GenBank/DDBJ databases">
        <authorList>
            <person name="Kallberg Y."/>
            <person name="Tangrot J."/>
            <person name="Rosling A."/>
        </authorList>
    </citation>
    <scope>NUCLEOTIDE SEQUENCE</scope>
    <source>
        <strain evidence="1">FL966</strain>
    </source>
</reference>
<dbReference type="OrthoDB" id="10435249at2759"/>
<name>A0A9N9I204_9GLOM</name>
<sequence length="67" mass="8005">MHKFYKTYTTLEKRQKVFDLSNNKLTKQSNHQTLSELSLKVAISEYNIGMYEALYENFVDTTFIFDK</sequence>
<dbReference type="Proteomes" id="UP000789759">
    <property type="component" value="Unassembled WGS sequence"/>
</dbReference>
<evidence type="ECO:0000313" key="1">
    <source>
        <dbReference type="EMBL" id="CAG8716876.1"/>
    </source>
</evidence>
<protein>
    <submittedName>
        <fullName evidence="1">10634_t:CDS:1</fullName>
    </submittedName>
</protein>
<comment type="caution">
    <text evidence="1">The sequence shown here is derived from an EMBL/GenBank/DDBJ whole genome shotgun (WGS) entry which is preliminary data.</text>
</comment>
<keyword evidence="2" id="KW-1185">Reference proteome</keyword>
<proteinExistence type="predicted"/>
<gene>
    <name evidence="1" type="ORF">CPELLU_LOCUS12657</name>
</gene>
<accession>A0A9N9I204</accession>